<organism evidence="1 2">
    <name type="scientific">Kineococcus gynurae</name>
    <dbReference type="NCBI Taxonomy" id="452979"/>
    <lineage>
        <taxon>Bacteria</taxon>
        <taxon>Bacillati</taxon>
        <taxon>Actinomycetota</taxon>
        <taxon>Actinomycetes</taxon>
        <taxon>Kineosporiales</taxon>
        <taxon>Kineosporiaceae</taxon>
        <taxon>Kineococcus</taxon>
    </lineage>
</organism>
<accession>A0ABV5LVC2</accession>
<dbReference type="RefSeq" id="WP_380137533.1">
    <property type="nucleotide sequence ID" value="NZ_JBHLUI010000008.1"/>
</dbReference>
<dbReference type="Proteomes" id="UP001589748">
    <property type="component" value="Unassembled WGS sequence"/>
</dbReference>
<sequence>MKHWGGTGRYVEGERVFAPPAGSFDADWVAGIVQDRHGVVAGDRGPLAAAAQAAWDARCAGEPCAALRAAAARHVPDWLAAEVVQATDDFIQAYRA</sequence>
<dbReference type="EMBL" id="JBHMDM010000007">
    <property type="protein sequence ID" value="MFB9378020.1"/>
    <property type="molecule type" value="Genomic_DNA"/>
</dbReference>
<proteinExistence type="predicted"/>
<evidence type="ECO:0000313" key="2">
    <source>
        <dbReference type="Proteomes" id="UP001589748"/>
    </source>
</evidence>
<protein>
    <submittedName>
        <fullName evidence="1">Uncharacterized protein</fullName>
    </submittedName>
</protein>
<keyword evidence="2" id="KW-1185">Reference proteome</keyword>
<gene>
    <name evidence="1" type="ORF">ACFFVI_13690</name>
</gene>
<evidence type="ECO:0000313" key="1">
    <source>
        <dbReference type="EMBL" id="MFB9378020.1"/>
    </source>
</evidence>
<comment type="caution">
    <text evidence="1">The sequence shown here is derived from an EMBL/GenBank/DDBJ whole genome shotgun (WGS) entry which is preliminary data.</text>
</comment>
<name>A0ABV5LVC2_9ACTN</name>
<reference evidence="1 2" key="1">
    <citation type="submission" date="2024-09" db="EMBL/GenBank/DDBJ databases">
        <authorList>
            <person name="Sun Q."/>
            <person name="Mori K."/>
        </authorList>
    </citation>
    <scope>NUCLEOTIDE SEQUENCE [LARGE SCALE GENOMIC DNA]</scope>
    <source>
        <strain evidence="1 2">TISTR 1856</strain>
    </source>
</reference>